<comment type="caution">
    <text evidence="2">The sequence shown here is derived from an EMBL/GenBank/DDBJ whole genome shotgun (WGS) entry which is preliminary data.</text>
</comment>
<dbReference type="PANTHER" id="PTHR46880:SF8">
    <property type="entry name" value="E3 SUMO-PROTEIN LIGASE KIAA1586"/>
    <property type="match status" value="1"/>
</dbReference>
<dbReference type="AlphaFoldDB" id="A0AAV0WCS2"/>
<name>A0AAV0WCS2_9HEMI</name>
<protein>
    <recommendedName>
        <fullName evidence="4">HAT C-terminal dimerisation domain-containing protein</fullName>
    </recommendedName>
</protein>
<gene>
    <name evidence="2" type="ORF">MEUPH1_LOCUS9676</name>
</gene>
<sequence>MNFKNITLEKNSKLININQNQFLTSLVDNLKARLLDNEQDISILQDMQIIDVSEWPKDINYNNIRYGEDEIKRLCKRFQVNKNDAINGFRQILDDQTVSFKNVMPEFYNLVQTFPRSTAECELGFSLMNNICTKLRSTLTIKHLASLMFINVNGPPLDEWEPKSYVSSWLVNHKTAENTRTKKNVNKEPETREEKKSIWKIL</sequence>
<keyword evidence="3" id="KW-1185">Reference proteome</keyword>
<dbReference type="EMBL" id="CARXXK010000002">
    <property type="protein sequence ID" value="CAI6353568.1"/>
    <property type="molecule type" value="Genomic_DNA"/>
</dbReference>
<proteinExistence type="predicted"/>
<accession>A0AAV0WCS2</accession>
<dbReference type="Proteomes" id="UP001160148">
    <property type="component" value="Unassembled WGS sequence"/>
</dbReference>
<reference evidence="2 3" key="1">
    <citation type="submission" date="2023-01" db="EMBL/GenBank/DDBJ databases">
        <authorList>
            <person name="Whitehead M."/>
        </authorList>
    </citation>
    <scope>NUCLEOTIDE SEQUENCE [LARGE SCALE GENOMIC DNA]</scope>
</reference>
<evidence type="ECO:0000313" key="2">
    <source>
        <dbReference type="EMBL" id="CAI6353568.1"/>
    </source>
</evidence>
<feature type="region of interest" description="Disordered" evidence="1">
    <location>
        <begin position="180"/>
        <end position="202"/>
    </location>
</feature>
<evidence type="ECO:0000313" key="3">
    <source>
        <dbReference type="Proteomes" id="UP001160148"/>
    </source>
</evidence>
<evidence type="ECO:0008006" key="4">
    <source>
        <dbReference type="Google" id="ProtNLM"/>
    </source>
</evidence>
<organism evidence="2 3">
    <name type="scientific">Macrosiphum euphorbiae</name>
    <name type="common">potato aphid</name>
    <dbReference type="NCBI Taxonomy" id="13131"/>
    <lineage>
        <taxon>Eukaryota</taxon>
        <taxon>Metazoa</taxon>
        <taxon>Ecdysozoa</taxon>
        <taxon>Arthropoda</taxon>
        <taxon>Hexapoda</taxon>
        <taxon>Insecta</taxon>
        <taxon>Pterygota</taxon>
        <taxon>Neoptera</taxon>
        <taxon>Paraneoptera</taxon>
        <taxon>Hemiptera</taxon>
        <taxon>Sternorrhyncha</taxon>
        <taxon>Aphidomorpha</taxon>
        <taxon>Aphidoidea</taxon>
        <taxon>Aphididae</taxon>
        <taxon>Macrosiphini</taxon>
        <taxon>Macrosiphum</taxon>
    </lineage>
</organism>
<dbReference type="PANTHER" id="PTHR46880">
    <property type="entry name" value="RAS-ASSOCIATING DOMAIN-CONTAINING PROTEIN"/>
    <property type="match status" value="1"/>
</dbReference>
<evidence type="ECO:0000256" key="1">
    <source>
        <dbReference type="SAM" id="MobiDB-lite"/>
    </source>
</evidence>